<reference evidence="6 7" key="1">
    <citation type="submission" date="2020-04" db="EMBL/GenBank/DDBJ databases">
        <authorList>
            <person name="Doyle D.A."/>
        </authorList>
    </citation>
    <scope>NUCLEOTIDE SEQUENCE [LARGE SCALE GENOMIC DNA]</scope>
    <source>
        <strain evidence="6 7">P21</strain>
    </source>
</reference>
<evidence type="ECO:0000313" key="6">
    <source>
        <dbReference type="EMBL" id="NMM63274.1"/>
    </source>
</evidence>
<sequence>MDYKEIEEFIIAGIIIILAVYILCKNVINRNDKCSGCGSCSKMCPYYKNKKNIKEIKK</sequence>
<protein>
    <submittedName>
        <fullName evidence="6">4Fe-4S binding protein</fullName>
    </submittedName>
</protein>
<keyword evidence="1" id="KW-0479">Metal-binding</keyword>
<proteinExistence type="predicted"/>
<dbReference type="EMBL" id="JABBNI010000020">
    <property type="protein sequence ID" value="NMM63274.1"/>
    <property type="molecule type" value="Genomic_DNA"/>
</dbReference>
<feature type="transmembrane region" description="Helical" evidence="4">
    <location>
        <begin position="6"/>
        <end position="24"/>
    </location>
</feature>
<feature type="domain" description="4Fe-4S ferredoxin-type" evidence="5">
    <location>
        <begin position="24"/>
        <end position="56"/>
    </location>
</feature>
<name>A0A7Y0EGX7_9CLOT</name>
<evidence type="ECO:0000256" key="1">
    <source>
        <dbReference type="ARBA" id="ARBA00022723"/>
    </source>
</evidence>
<evidence type="ECO:0000313" key="7">
    <source>
        <dbReference type="Proteomes" id="UP000537131"/>
    </source>
</evidence>
<organism evidence="6 7">
    <name type="scientific">Clostridium muellerianum</name>
    <dbReference type="NCBI Taxonomy" id="2716538"/>
    <lineage>
        <taxon>Bacteria</taxon>
        <taxon>Bacillati</taxon>
        <taxon>Bacillota</taxon>
        <taxon>Clostridia</taxon>
        <taxon>Eubacteriales</taxon>
        <taxon>Clostridiaceae</taxon>
        <taxon>Clostridium</taxon>
    </lineage>
</organism>
<dbReference type="AlphaFoldDB" id="A0A7Y0EGX7"/>
<evidence type="ECO:0000256" key="3">
    <source>
        <dbReference type="ARBA" id="ARBA00023014"/>
    </source>
</evidence>
<keyword evidence="4" id="KW-0812">Transmembrane</keyword>
<keyword evidence="2" id="KW-0408">Iron</keyword>
<reference evidence="6 7" key="2">
    <citation type="submission" date="2020-06" db="EMBL/GenBank/DDBJ databases">
        <title>Complete Genome Sequence of Clostridium muelleri sp. nov. P21T, an Acid-Alcohol Producing Acetogen Isolated from Old Hay.</title>
        <authorList>
            <person name="Duncan K.E."/>
            <person name="Tanner R.S."/>
        </authorList>
    </citation>
    <scope>NUCLEOTIDE SEQUENCE [LARGE SCALE GENOMIC DNA]</scope>
    <source>
        <strain evidence="6 7">P21</strain>
    </source>
</reference>
<dbReference type="PROSITE" id="PS51379">
    <property type="entry name" value="4FE4S_FER_2"/>
    <property type="match status" value="1"/>
</dbReference>
<dbReference type="SUPFAM" id="SSF46548">
    <property type="entry name" value="alpha-helical ferredoxin"/>
    <property type="match status" value="1"/>
</dbReference>
<evidence type="ECO:0000256" key="2">
    <source>
        <dbReference type="ARBA" id="ARBA00023004"/>
    </source>
</evidence>
<dbReference type="RefSeq" id="WP_169297879.1">
    <property type="nucleotide sequence ID" value="NZ_JABBNI010000020.1"/>
</dbReference>
<evidence type="ECO:0000256" key="4">
    <source>
        <dbReference type="SAM" id="Phobius"/>
    </source>
</evidence>
<keyword evidence="4" id="KW-0472">Membrane</keyword>
<gene>
    <name evidence="6" type="ORF">HBE96_11415</name>
</gene>
<keyword evidence="3" id="KW-0411">Iron-sulfur</keyword>
<keyword evidence="7" id="KW-1185">Reference proteome</keyword>
<evidence type="ECO:0000259" key="5">
    <source>
        <dbReference type="PROSITE" id="PS51379"/>
    </source>
</evidence>
<dbReference type="InterPro" id="IPR017896">
    <property type="entry name" value="4Fe4S_Fe-S-bd"/>
</dbReference>
<comment type="caution">
    <text evidence="6">The sequence shown here is derived from an EMBL/GenBank/DDBJ whole genome shotgun (WGS) entry which is preliminary data.</text>
</comment>
<dbReference type="Pfam" id="PF00037">
    <property type="entry name" value="Fer4"/>
    <property type="match status" value="1"/>
</dbReference>
<keyword evidence="4" id="KW-1133">Transmembrane helix</keyword>
<dbReference type="Proteomes" id="UP000537131">
    <property type="component" value="Unassembled WGS sequence"/>
</dbReference>
<dbReference type="GO" id="GO:0051536">
    <property type="term" value="F:iron-sulfur cluster binding"/>
    <property type="evidence" value="ECO:0007669"/>
    <property type="project" value="UniProtKB-KW"/>
</dbReference>
<dbReference type="PROSITE" id="PS00198">
    <property type="entry name" value="4FE4S_FER_1"/>
    <property type="match status" value="1"/>
</dbReference>
<accession>A0A7Y0EGX7</accession>
<dbReference type="InterPro" id="IPR017900">
    <property type="entry name" value="4Fe4S_Fe_S_CS"/>
</dbReference>
<dbReference type="GO" id="GO:0046872">
    <property type="term" value="F:metal ion binding"/>
    <property type="evidence" value="ECO:0007669"/>
    <property type="project" value="UniProtKB-KW"/>
</dbReference>